<keyword evidence="5 7" id="KW-0233">DNA recombination</keyword>
<dbReference type="NCBIfam" id="TIGR00615">
    <property type="entry name" value="recR"/>
    <property type="match status" value="1"/>
</dbReference>
<dbReference type="EMBL" id="CP015578">
    <property type="protein sequence ID" value="ARQ97457.1"/>
    <property type="molecule type" value="Genomic_DNA"/>
</dbReference>
<dbReference type="Proteomes" id="UP000202031">
    <property type="component" value="Chromosome"/>
</dbReference>
<evidence type="ECO:0000313" key="9">
    <source>
        <dbReference type="EMBL" id="ARQ97457.1"/>
    </source>
</evidence>
<feature type="zinc finger region" description="C4-type" evidence="7">
    <location>
        <begin position="68"/>
        <end position="83"/>
    </location>
</feature>
<dbReference type="HAMAP" id="MF_00017">
    <property type="entry name" value="RecR"/>
    <property type="match status" value="1"/>
</dbReference>
<dbReference type="PROSITE" id="PS01300">
    <property type="entry name" value="RECR"/>
    <property type="match status" value="1"/>
</dbReference>
<gene>
    <name evidence="7 9" type="primary">recR</name>
    <name evidence="9" type="ORF">CLAN_0710</name>
</gene>
<dbReference type="KEGG" id="clx:CLAN_0710"/>
<keyword evidence="1 7" id="KW-0479">Metal-binding</keyword>
<feature type="domain" description="Toprim" evidence="8">
    <location>
        <begin position="91"/>
        <end position="175"/>
    </location>
</feature>
<keyword evidence="4 7" id="KW-0862">Zinc</keyword>
<evidence type="ECO:0000256" key="7">
    <source>
        <dbReference type="HAMAP-Rule" id="MF_00017"/>
    </source>
</evidence>
<evidence type="ECO:0000256" key="4">
    <source>
        <dbReference type="ARBA" id="ARBA00022833"/>
    </source>
</evidence>
<dbReference type="Pfam" id="PF02132">
    <property type="entry name" value="RecR_ZnF"/>
    <property type="match status" value="1"/>
</dbReference>
<dbReference type="PANTHER" id="PTHR30446:SF0">
    <property type="entry name" value="RECOMBINATION PROTEIN RECR"/>
    <property type="match status" value="1"/>
</dbReference>
<evidence type="ECO:0000259" key="8">
    <source>
        <dbReference type="PROSITE" id="PS50880"/>
    </source>
</evidence>
<protein>
    <recommendedName>
        <fullName evidence="7">Recombination protein RecR</fullName>
    </recommendedName>
</protein>
<evidence type="ECO:0000313" key="10">
    <source>
        <dbReference type="Proteomes" id="UP000202031"/>
    </source>
</evidence>
<dbReference type="PROSITE" id="PS50880">
    <property type="entry name" value="TOPRIM"/>
    <property type="match status" value="1"/>
</dbReference>
<evidence type="ECO:0000256" key="2">
    <source>
        <dbReference type="ARBA" id="ARBA00022763"/>
    </source>
</evidence>
<sequence>MSFVSNLDLKIVKNLEQFNKLVEAFGKIPGVGKKSAIKYAYYIALQDPFFGLNLAHTIESSIHSLKHCEICGGISQNEICDICADNNRNRATICVVESPKDILTIEDSNSFDGLYFVFSDVNSIANLKDMIAKFDSKEIIFAFSPSINSDGVILYIEDQLKDIGISFTKIAQGIPTGVSLENVDMLSLTKAIKDRREI</sequence>
<accession>A0A1X9SMI0</accession>
<keyword evidence="3 7" id="KW-0863">Zinc-finger</keyword>
<evidence type="ECO:0000256" key="1">
    <source>
        <dbReference type="ARBA" id="ARBA00022723"/>
    </source>
</evidence>
<evidence type="ECO:0000256" key="6">
    <source>
        <dbReference type="ARBA" id="ARBA00023204"/>
    </source>
</evidence>
<dbReference type="SUPFAM" id="SSF111304">
    <property type="entry name" value="Recombination protein RecR"/>
    <property type="match status" value="1"/>
</dbReference>
<dbReference type="InterPro" id="IPR000093">
    <property type="entry name" value="DNA_Rcmb_RecR"/>
</dbReference>
<dbReference type="Gene3D" id="1.10.8.420">
    <property type="entry name" value="RecR Domain 1"/>
    <property type="match status" value="1"/>
</dbReference>
<dbReference type="Pfam" id="PF21176">
    <property type="entry name" value="RecR_HhH"/>
    <property type="match status" value="1"/>
</dbReference>
<evidence type="ECO:0000256" key="3">
    <source>
        <dbReference type="ARBA" id="ARBA00022771"/>
    </source>
</evidence>
<dbReference type="GO" id="GO:0006310">
    <property type="term" value="P:DNA recombination"/>
    <property type="evidence" value="ECO:0007669"/>
    <property type="project" value="UniProtKB-UniRule"/>
</dbReference>
<comment type="similarity">
    <text evidence="7">Belongs to the RecR family.</text>
</comment>
<comment type="function">
    <text evidence="7">May play a role in DNA repair. It seems to be involved in an RecBC-independent recombinational process of DNA repair. It may act with RecF and RecO.</text>
</comment>
<reference evidence="10" key="1">
    <citation type="journal article" date="2017" name="Genome Biol. Evol.">
        <title>Comparative Genomic Analysis Identifies a Campylobacter Clade Deficient in Selenium Metabolism.</title>
        <authorList>
            <person name="Miller W.G."/>
            <person name="Yee E."/>
            <person name="Lopes B.S."/>
            <person name="Chapman M.H."/>
            <person name="Huynh S."/>
            <person name="Bono J.L."/>
            <person name="Parker C.T."/>
            <person name="Strachan N.J.C."/>
            <person name="Forbes K.J."/>
        </authorList>
    </citation>
    <scope>NUCLEOTIDE SEQUENCE [LARGE SCALE GENOMIC DNA]</scope>
    <source>
        <strain evidence="10">NCTC 13004</strain>
    </source>
</reference>
<name>A0A1X9SMI0_9BACT</name>
<dbReference type="InterPro" id="IPR015967">
    <property type="entry name" value="Rcmb_RecR_Znf"/>
</dbReference>
<keyword evidence="2 7" id="KW-0227">DNA damage</keyword>
<dbReference type="GO" id="GO:0006281">
    <property type="term" value="P:DNA repair"/>
    <property type="evidence" value="ECO:0007669"/>
    <property type="project" value="UniProtKB-UniRule"/>
</dbReference>
<dbReference type="Pfam" id="PF13662">
    <property type="entry name" value="Toprim_4"/>
    <property type="match status" value="1"/>
</dbReference>
<evidence type="ECO:0000256" key="5">
    <source>
        <dbReference type="ARBA" id="ARBA00023172"/>
    </source>
</evidence>
<proteinExistence type="inferred from homology"/>
<dbReference type="AlphaFoldDB" id="A0A1X9SMI0"/>
<dbReference type="GO" id="GO:0008270">
    <property type="term" value="F:zinc ion binding"/>
    <property type="evidence" value="ECO:0007669"/>
    <property type="project" value="UniProtKB-KW"/>
</dbReference>
<dbReference type="InterPro" id="IPR006171">
    <property type="entry name" value="TOPRIM_dom"/>
</dbReference>
<dbReference type="Gene3D" id="3.40.1360.10">
    <property type="match status" value="1"/>
</dbReference>
<organism evidence="9 10">
    <name type="scientific">Campylobacter lanienae NCTC 13004</name>
    <dbReference type="NCBI Taxonomy" id="1031753"/>
    <lineage>
        <taxon>Bacteria</taxon>
        <taxon>Pseudomonadati</taxon>
        <taxon>Campylobacterota</taxon>
        <taxon>Epsilonproteobacteria</taxon>
        <taxon>Campylobacterales</taxon>
        <taxon>Campylobacteraceae</taxon>
        <taxon>Campylobacter</taxon>
    </lineage>
</organism>
<dbReference type="PANTHER" id="PTHR30446">
    <property type="entry name" value="RECOMBINATION PROTEIN RECR"/>
    <property type="match status" value="1"/>
</dbReference>
<dbReference type="InterPro" id="IPR023627">
    <property type="entry name" value="Rcmb_RecR"/>
</dbReference>
<dbReference type="GO" id="GO:0003677">
    <property type="term" value="F:DNA binding"/>
    <property type="evidence" value="ECO:0007669"/>
    <property type="project" value="UniProtKB-UniRule"/>
</dbReference>
<keyword evidence="6 7" id="KW-0234">DNA repair</keyword>